<evidence type="ECO:0000313" key="2">
    <source>
        <dbReference type="EMBL" id="KAF6837484.1"/>
    </source>
</evidence>
<name>A0A8H6NL65_9PEZI</name>
<evidence type="ECO:0000313" key="3">
    <source>
        <dbReference type="Proteomes" id="UP000654918"/>
    </source>
</evidence>
<evidence type="ECO:0000256" key="1">
    <source>
        <dbReference type="SAM" id="SignalP"/>
    </source>
</evidence>
<dbReference type="Proteomes" id="UP000654918">
    <property type="component" value="Unassembled WGS sequence"/>
</dbReference>
<dbReference type="InterPro" id="IPR011051">
    <property type="entry name" value="RmlC_Cupin_sf"/>
</dbReference>
<dbReference type="SUPFAM" id="SSF51182">
    <property type="entry name" value="RmlC-like cupins"/>
    <property type="match status" value="1"/>
</dbReference>
<keyword evidence="1" id="KW-0732">Signal</keyword>
<proteinExistence type="predicted"/>
<sequence>MVSLRSTQAFSFLALVGTTLAARLNITAIGAHNGLSRFECWELNAPFMATNQTGLEGTRATALGDVSRMTYNVFPAGFDSPLHPAPGNQWVVLLKGLAVITLPDNTSTTFTATGGETGLFFATDVAELSEQGHGTLFPGGTETLALQIPTEHNKIPKHRVLHVNKPCTADEYSQLRNWAVSS</sequence>
<comment type="caution">
    <text evidence="2">The sequence shown here is derived from an EMBL/GenBank/DDBJ whole genome shotgun (WGS) entry which is preliminary data.</text>
</comment>
<organism evidence="2 3">
    <name type="scientific">Colletotrichum plurivorum</name>
    <dbReference type="NCBI Taxonomy" id="2175906"/>
    <lineage>
        <taxon>Eukaryota</taxon>
        <taxon>Fungi</taxon>
        <taxon>Dikarya</taxon>
        <taxon>Ascomycota</taxon>
        <taxon>Pezizomycotina</taxon>
        <taxon>Sordariomycetes</taxon>
        <taxon>Hypocreomycetidae</taxon>
        <taxon>Glomerellales</taxon>
        <taxon>Glomerellaceae</taxon>
        <taxon>Colletotrichum</taxon>
        <taxon>Colletotrichum orchidearum species complex</taxon>
    </lineage>
</organism>
<accession>A0A8H6NL65</accession>
<protein>
    <submittedName>
        <fullName evidence="2">Small secreted protein</fullName>
    </submittedName>
</protein>
<reference evidence="2" key="1">
    <citation type="journal article" date="2020" name="Phytopathology">
        <title>Genome Sequence Resources of Colletotrichum truncatum, C. plurivorum, C. musicola, and C. sojae: Four Species Pathogenic to Soybean (Glycine max).</title>
        <authorList>
            <person name="Rogerio F."/>
            <person name="Boufleur T.R."/>
            <person name="Ciampi-Guillardi M."/>
            <person name="Sukno S.A."/>
            <person name="Thon M.R."/>
            <person name="Massola Junior N.S."/>
            <person name="Baroncelli R."/>
        </authorList>
    </citation>
    <scope>NUCLEOTIDE SEQUENCE</scope>
    <source>
        <strain evidence="2">LFN00145</strain>
    </source>
</reference>
<keyword evidence="3" id="KW-1185">Reference proteome</keyword>
<dbReference type="AlphaFoldDB" id="A0A8H6NL65"/>
<dbReference type="EMBL" id="WIGO01000025">
    <property type="protein sequence ID" value="KAF6837484.1"/>
    <property type="molecule type" value="Genomic_DNA"/>
</dbReference>
<gene>
    <name evidence="2" type="ORF">CPLU01_03108</name>
</gene>
<feature type="signal peptide" evidence="1">
    <location>
        <begin position="1"/>
        <end position="21"/>
    </location>
</feature>
<feature type="chain" id="PRO_5034252482" evidence="1">
    <location>
        <begin position="22"/>
        <end position="182"/>
    </location>
</feature>